<dbReference type="Pfam" id="PF00583">
    <property type="entry name" value="Acetyltransf_1"/>
    <property type="match status" value="1"/>
</dbReference>
<dbReference type="AlphaFoldDB" id="A0A9Q9CPZ7"/>
<accession>A0A9Q9CPZ7</accession>
<evidence type="ECO:0000256" key="2">
    <source>
        <dbReference type="ARBA" id="ARBA00023315"/>
    </source>
</evidence>
<dbReference type="GO" id="GO:0016747">
    <property type="term" value="F:acyltransferase activity, transferring groups other than amino-acyl groups"/>
    <property type="evidence" value="ECO:0007669"/>
    <property type="project" value="InterPro"/>
</dbReference>
<sequence length="167" mass="19451">MIIRDAVYDDIDNIAELYISNWKETYKGLLSEDYLNGLTKDYAVEKWSKYLKNGNQIFVAYEENEFLGFVASKKDDEEENYWYLDSLHITKNSRGKGIGTKLIYRVGQYALKHGYECMSICIVEGNDNAKRIYEKLGAVHYKYFIDDFGGVKSNSEKLIWKNLSIFA</sequence>
<dbReference type="InterPro" id="IPR000182">
    <property type="entry name" value="GNAT_dom"/>
</dbReference>
<dbReference type="Proteomes" id="UP001058072">
    <property type="component" value="Chromosome"/>
</dbReference>
<dbReference type="PROSITE" id="PS51186">
    <property type="entry name" value="GNAT"/>
    <property type="match status" value="1"/>
</dbReference>
<keyword evidence="2" id="KW-0012">Acyltransferase</keyword>
<reference evidence="4" key="1">
    <citation type="submission" date="2021-03" db="EMBL/GenBank/DDBJ databases">
        <title>Comparative Genomics and Metabolomics in the genus Turicibacter.</title>
        <authorList>
            <person name="Maki J."/>
            <person name="Looft T."/>
        </authorList>
    </citation>
    <scope>NUCLEOTIDE SEQUENCE</scope>
    <source>
        <strain evidence="4">ISU324</strain>
    </source>
</reference>
<dbReference type="CDD" id="cd04301">
    <property type="entry name" value="NAT_SF"/>
    <property type="match status" value="1"/>
</dbReference>
<keyword evidence="1" id="KW-0808">Transferase</keyword>
<dbReference type="InterPro" id="IPR050680">
    <property type="entry name" value="YpeA/RimI_acetyltransf"/>
</dbReference>
<feature type="domain" description="N-acetyltransferase" evidence="3">
    <location>
        <begin position="1"/>
        <end position="164"/>
    </location>
</feature>
<dbReference type="Gene3D" id="3.40.630.30">
    <property type="match status" value="1"/>
</dbReference>
<proteinExistence type="predicted"/>
<dbReference type="PANTHER" id="PTHR43420:SF12">
    <property type="entry name" value="N-ACETYLTRANSFERASE DOMAIN-CONTAINING PROTEIN"/>
    <property type="match status" value="1"/>
</dbReference>
<evidence type="ECO:0000256" key="1">
    <source>
        <dbReference type="ARBA" id="ARBA00022679"/>
    </source>
</evidence>
<dbReference type="PANTHER" id="PTHR43420">
    <property type="entry name" value="ACETYLTRANSFERASE"/>
    <property type="match status" value="1"/>
</dbReference>
<dbReference type="EMBL" id="CP071250">
    <property type="protein sequence ID" value="UUF07673.1"/>
    <property type="molecule type" value="Genomic_DNA"/>
</dbReference>
<dbReference type="InterPro" id="IPR016181">
    <property type="entry name" value="Acyl_CoA_acyltransferase"/>
</dbReference>
<dbReference type="SUPFAM" id="SSF55729">
    <property type="entry name" value="Acyl-CoA N-acyltransferases (Nat)"/>
    <property type="match status" value="1"/>
</dbReference>
<dbReference type="RefSeq" id="WP_212724240.1">
    <property type="nucleotide sequence ID" value="NZ_CP071250.1"/>
</dbReference>
<evidence type="ECO:0000313" key="5">
    <source>
        <dbReference type="Proteomes" id="UP001058072"/>
    </source>
</evidence>
<organism evidence="4 5">
    <name type="scientific">Turicibacter bilis</name>
    <dbReference type="NCBI Taxonomy" id="2735723"/>
    <lineage>
        <taxon>Bacteria</taxon>
        <taxon>Bacillati</taxon>
        <taxon>Bacillota</taxon>
        <taxon>Erysipelotrichia</taxon>
        <taxon>Erysipelotrichales</taxon>
        <taxon>Turicibacteraceae</taxon>
        <taxon>Turicibacter</taxon>
    </lineage>
</organism>
<evidence type="ECO:0000259" key="3">
    <source>
        <dbReference type="PROSITE" id="PS51186"/>
    </source>
</evidence>
<protein>
    <submittedName>
        <fullName evidence="4">GNAT family N-acetyltransferase</fullName>
    </submittedName>
</protein>
<gene>
    <name evidence="4" type="ORF">J0J70_08560</name>
</gene>
<name>A0A9Q9CPZ7_9FIRM</name>
<evidence type="ECO:0000313" key="4">
    <source>
        <dbReference type="EMBL" id="UUF07673.1"/>
    </source>
</evidence>